<evidence type="ECO:0000313" key="2">
    <source>
        <dbReference type="EMBL" id="RBQ22582.1"/>
    </source>
</evidence>
<dbReference type="AlphaFoldDB" id="A0A366M8H3"/>
<gene>
    <name evidence="1" type="ORF">ALNOE001_17410</name>
    <name evidence="2" type="ORF">ALNOE001_18180</name>
</gene>
<comment type="caution">
    <text evidence="1">The sequence shown here is derived from an EMBL/GenBank/DDBJ whole genome shotgun (WGS) entry which is preliminary data.</text>
</comment>
<name>A0A366M8H3_9EURY</name>
<keyword evidence="3" id="KW-1185">Reference proteome</keyword>
<dbReference type="EMBL" id="NIZT01000059">
    <property type="protein sequence ID" value="RBQ22541.1"/>
    <property type="molecule type" value="Genomic_DNA"/>
</dbReference>
<accession>A0A366M8H3</accession>
<proteinExistence type="predicted"/>
<dbReference type="EMBL" id="NIZT01000059">
    <property type="protein sequence ID" value="RBQ22582.1"/>
    <property type="molecule type" value="Genomic_DNA"/>
</dbReference>
<evidence type="ECO:0000313" key="1">
    <source>
        <dbReference type="EMBL" id="RBQ22541.1"/>
    </source>
</evidence>
<reference evidence="1 3" key="1">
    <citation type="submission" date="2018-06" db="EMBL/GenBank/DDBJ databases">
        <title>Genomic insight into two independent archaeal endosymbiosis events.</title>
        <authorList>
            <person name="Lind A.E."/>
            <person name="Lewis W.H."/>
            <person name="Spang A."/>
            <person name="Guy L."/>
            <person name="Embley M.T."/>
            <person name="Ettema T.J.G."/>
        </authorList>
    </citation>
    <scope>NUCLEOTIDE SEQUENCE [LARGE SCALE GENOMIC DNA]</scope>
    <source>
        <strain evidence="1">NOE</strain>
    </source>
</reference>
<dbReference type="Proteomes" id="UP000253099">
    <property type="component" value="Unassembled WGS sequence"/>
</dbReference>
<organism evidence="1 3">
    <name type="scientific">Candidatus Methanobinarius endosymbioticus</name>
    <dbReference type="NCBI Taxonomy" id="2006182"/>
    <lineage>
        <taxon>Archaea</taxon>
        <taxon>Methanobacteriati</taxon>
        <taxon>Methanobacteriota</taxon>
        <taxon>Methanomada group</taxon>
        <taxon>Methanobacteria</taxon>
        <taxon>Methanobacteriales</taxon>
        <taxon>Methanobacteriaceae</taxon>
        <taxon>Candidatus Methanobinarius</taxon>
    </lineage>
</organism>
<sequence length="64" mass="7563">MKRNLILNNELTKWLIFLDKNSPMELINMVTTKDENIKTAEEKIEELLSNELLLHDIHMRKQAG</sequence>
<protein>
    <submittedName>
        <fullName evidence="1">Uncharacterized protein</fullName>
    </submittedName>
</protein>
<evidence type="ECO:0000313" key="3">
    <source>
        <dbReference type="Proteomes" id="UP000253099"/>
    </source>
</evidence>